<gene>
    <name evidence="8" type="ORF">HGA05_19715</name>
</gene>
<evidence type="ECO:0000256" key="7">
    <source>
        <dbReference type="SAM" id="MobiDB-lite"/>
    </source>
</evidence>
<dbReference type="InterPro" id="IPR014748">
    <property type="entry name" value="Enoyl-CoA_hydra_C"/>
</dbReference>
<dbReference type="RefSeq" id="WP_006367679.1">
    <property type="nucleotide sequence ID" value="NZ_JAAXPC010000012.1"/>
</dbReference>
<dbReference type="GO" id="GO:0006631">
    <property type="term" value="P:fatty acid metabolic process"/>
    <property type="evidence" value="ECO:0007669"/>
    <property type="project" value="UniProtKB-KW"/>
</dbReference>
<evidence type="ECO:0000313" key="9">
    <source>
        <dbReference type="Proteomes" id="UP000563898"/>
    </source>
</evidence>
<evidence type="ECO:0000256" key="5">
    <source>
        <dbReference type="ARBA" id="ARBA00037410"/>
    </source>
</evidence>
<accession>A0A846WTT5</accession>
<keyword evidence="3" id="KW-0809">Transit peptide</keyword>
<dbReference type="InterPro" id="IPR052377">
    <property type="entry name" value="Mitochondrial_ECH-domain"/>
</dbReference>
<dbReference type="NCBIfam" id="NF006008">
    <property type="entry name" value="PRK08139.1"/>
    <property type="match status" value="1"/>
</dbReference>
<dbReference type="AlphaFoldDB" id="A0A846WTT5"/>
<comment type="function">
    <text evidence="5">May play a role in fatty acid biosynthesis and insulin sensitivity.</text>
</comment>
<dbReference type="PANTHER" id="PTHR43602">
    <property type="match status" value="1"/>
</dbReference>
<organism evidence="8 9">
    <name type="scientific">Gordonia polyisoprenivorans</name>
    <dbReference type="NCBI Taxonomy" id="84595"/>
    <lineage>
        <taxon>Bacteria</taxon>
        <taxon>Bacillati</taxon>
        <taxon>Actinomycetota</taxon>
        <taxon>Actinomycetes</taxon>
        <taxon>Mycobacteriales</taxon>
        <taxon>Gordoniaceae</taxon>
        <taxon>Gordonia</taxon>
    </lineage>
</organism>
<reference evidence="8 9" key="1">
    <citation type="submission" date="2020-04" db="EMBL/GenBank/DDBJ databases">
        <title>MicrobeNet Type strains.</title>
        <authorList>
            <person name="Nicholson A.C."/>
        </authorList>
    </citation>
    <scope>NUCLEOTIDE SEQUENCE [LARGE SCALE GENOMIC DNA]</scope>
    <source>
        <strain evidence="8 9">ATCC BAA-14</strain>
    </source>
</reference>
<dbReference type="PANTHER" id="PTHR43602:SF1">
    <property type="entry name" value="ENOYL-COA HYDRATASE DOMAIN-CONTAINING PROTEIN 3, MITOCHONDRIAL"/>
    <property type="match status" value="1"/>
</dbReference>
<protein>
    <recommendedName>
        <fullName evidence="6">Enoyl-CoA hydratase domain-containing protein 3, mitochondrial</fullName>
    </recommendedName>
</protein>
<feature type="region of interest" description="Disordered" evidence="7">
    <location>
        <begin position="1"/>
        <end position="21"/>
    </location>
</feature>
<dbReference type="Gene3D" id="1.10.12.10">
    <property type="entry name" value="Lyase 2-enoyl-coa Hydratase, Chain A, domain 2"/>
    <property type="match status" value="1"/>
</dbReference>
<evidence type="ECO:0000256" key="3">
    <source>
        <dbReference type="ARBA" id="ARBA00022946"/>
    </source>
</evidence>
<evidence type="ECO:0000256" key="1">
    <source>
        <dbReference type="ARBA" id="ARBA00005254"/>
    </source>
</evidence>
<comment type="caution">
    <text evidence="8">The sequence shown here is derived from an EMBL/GenBank/DDBJ whole genome shotgun (WGS) entry which is preliminary data.</text>
</comment>
<dbReference type="Proteomes" id="UP000563898">
    <property type="component" value="Unassembled WGS sequence"/>
</dbReference>
<dbReference type="Pfam" id="PF00378">
    <property type="entry name" value="ECH_1"/>
    <property type="match status" value="1"/>
</dbReference>
<dbReference type="Gene3D" id="3.90.226.10">
    <property type="entry name" value="2-enoyl-CoA Hydratase, Chain A, domain 1"/>
    <property type="match status" value="1"/>
</dbReference>
<comment type="similarity">
    <text evidence="1">Belongs to the enoyl-CoA hydratase/isomerase family.</text>
</comment>
<dbReference type="GO" id="GO:0016836">
    <property type="term" value="F:hydro-lyase activity"/>
    <property type="evidence" value="ECO:0007669"/>
    <property type="project" value="TreeGrafter"/>
</dbReference>
<dbReference type="InterPro" id="IPR001753">
    <property type="entry name" value="Enoyl-CoA_hydra/iso"/>
</dbReference>
<keyword evidence="4" id="KW-0443">Lipid metabolism</keyword>
<keyword evidence="2" id="KW-0276">Fatty acid metabolism</keyword>
<name>A0A846WTT5_9ACTN</name>
<sequence>MTHTAQPAAGVGTGSSDPDPVEVVVEAPLGIVTLTRPRRRNPLSTETMRAVTAALRTLGSDDAVRVVVIRAHGPAFSAGHDLSELVDRTLDDERAVFDTCVEMMAAVHELDRPVIAEVAGAAFAAGCQLVATCDLAVAATTATFSTPGVRIGLFCSTPMVALTRAIGRKRAMKMLLTGDAIDADTAADWGLVNDVVSPDELATTVRELALRIAGSSASTLAIGKRAFYQQIDETETRAYELMAETMATNAMTCDAQEGMSAFLAKRAPVWTDR</sequence>
<evidence type="ECO:0000256" key="6">
    <source>
        <dbReference type="ARBA" id="ARBA00040545"/>
    </source>
</evidence>
<dbReference type="EMBL" id="JAAXPC010000012">
    <property type="protein sequence ID" value="NKY03801.1"/>
    <property type="molecule type" value="Genomic_DNA"/>
</dbReference>
<evidence type="ECO:0000256" key="2">
    <source>
        <dbReference type="ARBA" id="ARBA00022832"/>
    </source>
</evidence>
<proteinExistence type="inferred from homology"/>
<evidence type="ECO:0000256" key="4">
    <source>
        <dbReference type="ARBA" id="ARBA00023098"/>
    </source>
</evidence>
<dbReference type="CDD" id="cd06558">
    <property type="entry name" value="crotonase-like"/>
    <property type="match status" value="1"/>
</dbReference>
<dbReference type="InterPro" id="IPR029045">
    <property type="entry name" value="ClpP/crotonase-like_dom_sf"/>
</dbReference>
<evidence type="ECO:0000313" key="8">
    <source>
        <dbReference type="EMBL" id="NKY03801.1"/>
    </source>
</evidence>
<dbReference type="SUPFAM" id="SSF52096">
    <property type="entry name" value="ClpP/crotonase"/>
    <property type="match status" value="1"/>
</dbReference>
<keyword evidence="8" id="KW-0456">Lyase</keyword>